<dbReference type="EMBL" id="MU795155">
    <property type="protein sequence ID" value="KAJ3809479.1"/>
    <property type="molecule type" value="Genomic_DNA"/>
</dbReference>
<gene>
    <name evidence="1" type="ORF">F5876DRAFT_43775</name>
</gene>
<organism evidence="1 2">
    <name type="scientific">Lentinula aff. lateritia</name>
    <dbReference type="NCBI Taxonomy" id="2804960"/>
    <lineage>
        <taxon>Eukaryota</taxon>
        <taxon>Fungi</taxon>
        <taxon>Dikarya</taxon>
        <taxon>Basidiomycota</taxon>
        <taxon>Agaricomycotina</taxon>
        <taxon>Agaricomycetes</taxon>
        <taxon>Agaricomycetidae</taxon>
        <taxon>Agaricales</taxon>
        <taxon>Marasmiineae</taxon>
        <taxon>Omphalotaceae</taxon>
        <taxon>Lentinula</taxon>
    </lineage>
</organism>
<evidence type="ECO:0000313" key="1">
    <source>
        <dbReference type="EMBL" id="KAJ3809479.1"/>
    </source>
</evidence>
<sequence>MIIKRGQNRGSFLWGSSTHNTRIERLWVEVGSQFGRAWRAFFFRLEGLHGLDRKNCHHLWLLHTLFLDEINKDCEDFQENWNAHPISGEGRDCSPNVSTITLYFSIAI</sequence>
<dbReference type="Proteomes" id="UP001163835">
    <property type="component" value="Unassembled WGS sequence"/>
</dbReference>
<name>A0ACC1TXQ3_9AGAR</name>
<accession>A0ACC1TXQ3</accession>
<evidence type="ECO:0000313" key="2">
    <source>
        <dbReference type="Proteomes" id="UP001163835"/>
    </source>
</evidence>
<keyword evidence="2" id="KW-1185">Reference proteome</keyword>
<comment type="caution">
    <text evidence="1">The sequence shown here is derived from an EMBL/GenBank/DDBJ whole genome shotgun (WGS) entry which is preliminary data.</text>
</comment>
<reference evidence="1" key="1">
    <citation type="submission" date="2022-09" db="EMBL/GenBank/DDBJ databases">
        <title>A Global Phylogenomic Analysis of the Shiitake Genus Lentinula.</title>
        <authorList>
            <consortium name="DOE Joint Genome Institute"/>
            <person name="Sierra-Patev S."/>
            <person name="Min B."/>
            <person name="Naranjo-Ortiz M."/>
            <person name="Looney B."/>
            <person name="Konkel Z."/>
            <person name="Slot J.C."/>
            <person name="Sakamoto Y."/>
            <person name="Steenwyk J.L."/>
            <person name="Rokas A."/>
            <person name="Carro J."/>
            <person name="Camarero S."/>
            <person name="Ferreira P."/>
            <person name="Molpeceres G."/>
            <person name="Ruiz-Duenas F.J."/>
            <person name="Serrano A."/>
            <person name="Henrissat B."/>
            <person name="Drula E."/>
            <person name="Hughes K.W."/>
            <person name="Mata J.L."/>
            <person name="Ishikawa N.K."/>
            <person name="Vargas-Isla R."/>
            <person name="Ushijima S."/>
            <person name="Smith C.A."/>
            <person name="Ahrendt S."/>
            <person name="Andreopoulos W."/>
            <person name="He G."/>
            <person name="Labutti K."/>
            <person name="Lipzen A."/>
            <person name="Ng V."/>
            <person name="Riley R."/>
            <person name="Sandor L."/>
            <person name="Barry K."/>
            <person name="Martinez A.T."/>
            <person name="Xiao Y."/>
            <person name="Gibbons J.G."/>
            <person name="Terashima K."/>
            <person name="Grigoriev I.V."/>
            <person name="Hibbett D.S."/>
        </authorList>
    </citation>
    <scope>NUCLEOTIDE SEQUENCE</scope>
    <source>
        <strain evidence="1">TMI1499</strain>
    </source>
</reference>
<proteinExistence type="predicted"/>
<protein>
    <submittedName>
        <fullName evidence="1">Uncharacterized protein</fullName>
    </submittedName>
</protein>